<evidence type="ECO:0000313" key="4">
    <source>
        <dbReference type="Proteomes" id="UP000302139"/>
    </source>
</evidence>
<dbReference type="EMBL" id="BJHX01000001">
    <property type="protein sequence ID" value="GDY65433.1"/>
    <property type="molecule type" value="Genomic_DNA"/>
</dbReference>
<reference evidence="2 3" key="1">
    <citation type="submission" date="2019-04" db="EMBL/GenBank/DDBJ databases">
        <title>Draft genome sequences of Streptomyces avermitilis ATCC 31267.</title>
        <authorList>
            <person name="Komaki H."/>
            <person name="Tamura T."/>
            <person name="Hosoyama A."/>
        </authorList>
    </citation>
    <scope>NUCLEOTIDE SEQUENCE [LARGE SCALE GENOMIC DNA]</scope>
    <source>
        <strain evidence="2 3">ATCC 31267</strain>
    </source>
</reference>
<dbReference type="Proteomes" id="UP000302139">
    <property type="component" value="Unassembled WGS sequence"/>
</dbReference>
<reference evidence="1 4" key="2">
    <citation type="submission" date="2019-04" db="EMBL/GenBank/DDBJ databases">
        <title>Draft genome sequences of Streptomyces avermitilis NBRC 14893.</title>
        <authorList>
            <person name="Komaki H."/>
            <person name="Tamura T."/>
            <person name="Hosoyama A."/>
        </authorList>
    </citation>
    <scope>NUCLEOTIDE SEQUENCE [LARGE SCALE GENOMIC DNA]</scope>
    <source>
        <strain evidence="1 4">NBRC 14893</strain>
    </source>
</reference>
<gene>
    <name evidence="1" type="ORF">SAV14893_048260</name>
    <name evidence="2" type="ORF">SAV31267_038430</name>
</gene>
<proteinExistence type="predicted"/>
<name>A0A4D4M1G7_STRAX</name>
<protein>
    <submittedName>
        <fullName evidence="1">Uncharacterized protein</fullName>
    </submittedName>
</protein>
<sequence length="114" mass="12924">MSDFMEDYALWRRLPFPGLRRGENVLRAGENLALIHGDLALADEHVTQVILFVDEGIFKPARGDVMGLLEGIISRLERFGEGATTEEREVVDAHFRYAVLLHRIYGEFLRIGAP</sequence>
<evidence type="ECO:0000313" key="3">
    <source>
        <dbReference type="Proteomes" id="UP000299211"/>
    </source>
</evidence>
<dbReference type="EMBL" id="BJHY01000001">
    <property type="protein sequence ID" value="GDY74358.1"/>
    <property type="molecule type" value="Genomic_DNA"/>
</dbReference>
<accession>A0A4D4M1G7</accession>
<evidence type="ECO:0000313" key="1">
    <source>
        <dbReference type="EMBL" id="GDY65433.1"/>
    </source>
</evidence>
<dbReference type="Proteomes" id="UP000299211">
    <property type="component" value="Unassembled WGS sequence"/>
</dbReference>
<comment type="caution">
    <text evidence="1">The sequence shown here is derived from an EMBL/GenBank/DDBJ whole genome shotgun (WGS) entry which is preliminary data.</text>
</comment>
<evidence type="ECO:0000313" key="2">
    <source>
        <dbReference type="EMBL" id="GDY74358.1"/>
    </source>
</evidence>
<dbReference type="AlphaFoldDB" id="A0A4D4M1G7"/>
<organism evidence="1 4">
    <name type="scientific">Streptomyces avermitilis</name>
    <dbReference type="NCBI Taxonomy" id="33903"/>
    <lineage>
        <taxon>Bacteria</taxon>
        <taxon>Bacillati</taxon>
        <taxon>Actinomycetota</taxon>
        <taxon>Actinomycetes</taxon>
        <taxon>Kitasatosporales</taxon>
        <taxon>Streptomycetaceae</taxon>
        <taxon>Streptomyces</taxon>
    </lineage>
</organism>